<name>A0ABQ2KP38_9NOCA</name>
<keyword evidence="1" id="KW-0812">Transmembrane</keyword>
<keyword evidence="1" id="KW-0472">Membrane</keyword>
<reference evidence="3" key="1">
    <citation type="journal article" date="2019" name="Int. J. Syst. Evol. Microbiol.">
        <title>The Global Catalogue of Microorganisms (GCM) 10K type strain sequencing project: providing services to taxonomists for standard genome sequencing and annotation.</title>
        <authorList>
            <consortium name="The Broad Institute Genomics Platform"/>
            <consortium name="The Broad Institute Genome Sequencing Center for Infectious Disease"/>
            <person name="Wu L."/>
            <person name="Ma J."/>
        </authorList>
    </citation>
    <scope>NUCLEOTIDE SEQUENCE [LARGE SCALE GENOMIC DNA]</scope>
    <source>
        <strain evidence="3">CGMCC 4.7329</strain>
    </source>
</reference>
<evidence type="ECO:0000313" key="2">
    <source>
        <dbReference type="EMBL" id="GGN88886.1"/>
    </source>
</evidence>
<feature type="transmembrane region" description="Helical" evidence="1">
    <location>
        <begin position="111"/>
        <end position="127"/>
    </location>
</feature>
<gene>
    <name evidence="2" type="ORF">GCM10011610_46810</name>
</gene>
<accession>A0ABQ2KP38</accession>
<evidence type="ECO:0000313" key="3">
    <source>
        <dbReference type="Proteomes" id="UP000658127"/>
    </source>
</evidence>
<comment type="caution">
    <text evidence="2">The sequence shown here is derived from an EMBL/GenBank/DDBJ whole genome shotgun (WGS) entry which is preliminary data.</text>
</comment>
<proteinExistence type="predicted"/>
<organism evidence="2 3">
    <name type="scientific">Nocardia rhizosphaerihabitans</name>
    <dbReference type="NCBI Taxonomy" id="1691570"/>
    <lineage>
        <taxon>Bacteria</taxon>
        <taxon>Bacillati</taxon>
        <taxon>Actinomycetota</taxon>
        <taxon>Actinomycetes</taxon>
        <taxon>Mycobacteriales</taxon>
        <taxon>Nocardiaceae</taxon>
        <taxon>Nocardia</taxon>
    </lineage>
</organism>
<feature type="transmembrane region" description="Helical" evidence="1">
    <location>
        <begin position="51"/>
        <end position="72"/>
    </location>
</feature>
<keyword evidence="3" id="KW-1185">Reference proteome</keyword>
<keyword evidence="1" id="KW-1133">Transmembrane helix</keyword>
<protein>
    <recommendedName>
        <fullName evidence="4">Major facilitator superfamily (MFS) profile domain-containing protein</fullName>
    </recommendedName>
</protein>
<evidence type="ECO:0008006" key="4">
    <source>
        <dbReference type="Google" id="ProtNLM"/>
    </source>
</evidence>
<sequence>MVDQVRPERPSGAVTALVAGWLGVLVGGAGIIVGTATAVVLAFGREIELDYTAAGIIGGLGVVYLLGAVLLLRRRMVGRRVLLTMSAVMAGATLLVIVLNGSSHGWRWGPLDVWLALNMVILALSLSEPTRRWATTRWHGTG</sequence>
<feature type="transmembrane region" description="Helical" evidence="1">
    <location>
        <begin position="81"/>
        <end position="99"/>
    </location>
</feature>
<dbReference type="EMBL" id="BMNE01000005">
    <property type="protein sequence ID" value="GGN88886.1"/>
    <property type="molecule type" value="Genomic_DNA"/>
</dbReference>
<evidence type="ECO:0000256" key="1">
    <source>
        <dbReference type="SAM" id="Phobius"/>
    </source>
</evidence>
<dbReference type="Proteomes" id="UP000658127">
    <property type="component" value="Unassembled WGS sequence"/>
</dbReference>
<feature type="transmembrane region" description="Helical" evidence="1">
    <location>
        <begin position="12"/>
        <end position="45"/>
    </location>
</feature>